<comment type="caution">
    <text evidence="1">The sequence shown here is derived from an EMBL/GenBank/DDBJ whole genome shotgun (WGS) entry which is preliminary data.</text>
</comment>
<name>A0A822XZD4_NELNU</name>
<protein>
    <submittedName>
        <fullName evidence="1">Uncharacterized protein</fullName>
    </submittedName>
</protein>
<evidence type="ECO:0000313" key="1">
    <source>
        <dbReference type="EMBL" id="DAD25740.1"/>
    </source>
</evidence>
<accession>A0A822XZD4</accession>
<sequence>MDSLSLSLMLMELSYRSIEWMGCCCGGAENAGNGGEELQLPVLTNCFGSCP</sequence>
<dbReference type="AlphaFoldDB" id="A0A822XZD4"/>
<gene>
    <name evidence="1" type="ORF">HUJ06_027207</name>
</gene>
<proteinExistence type="predicted"/>
<keyword evidence="2" id="KW-1185">Reference proteome</keyword>
<dbReference type="Proteomes" id="UP000607653">
    <property type="component" value="Unassembled WGS sequence"/>
</dbReference>
<evidence type="ECO:0000313" key="2">
    <source>
        <dbReference type="Proteomes" id="UP000607653"/>
    </source>
</evidence>
<dbReference type="EMBL" id="DUZY01000002">
    <property type="protein sequence ID" value="DAD25740.1"/>
    <property type="molecule type" value="Genomic_DNA"/>
</dbReference>
<organism evidence="1 2">
    <name type="scientific">Nelumbo nucifera</name>
    <name type="common">Sacred lotus</name>
    <dbReference type="NCBI Taxonomy" id="4432"/>
    <lineage>
        <taxon>Eukaryota</taxon>
        <taxon>Viridiplantae</taxon>
        <taxon>Streptophyta</taxon>
        <taxon>Embryophyta</taxon>
        <taxon>Tracheophyta</taxon>
        <taxon>Spermatophyta</taxon>
        <taxon>Magnoliopsida</taxon>
        <taxon>Proteales</taxon>
        <taxon>Nelumbonaceae</taxon>
        <taxon>Nelumbo</taxon>
    </lineage>
</organism>
<reference evidence="1 2" key="1">
    <citation type="journal article" date="2020" name="Mol. Biol. Evol.">
        <title>Distinct Expression and Methylation Patterns for Genes with Different Fates following a Single Whole-Genome Duplication in Flowering Plants.</title>
        <authorList>
            <person name="Shi T."/>
            <person name="Rahmani R.S."/>
            <person name="Gugger P.F."/>
            <person name="Wang M."/>
            <person name="Li H."/>
            <person name="Zhang Y."/>
            <person name="Li Z."/>
            <person name="Wang Q."/>
            <person name="Van de Peer Y."/>
            <person name="Marchal K."/>
            <person name="Chen J."/>
        </authorList>
    </citation>
    <scope>NUCLEOTIDE SEQUENCE [LARGE SCALE GENOMIC DNA]</scope>
    <source>
        <tissue evidence="1">Leaf</tissue>
    </source>
</reference>